<proteinExistence type="predicted"/>
<evidence type="ECO:0000313" key="1">
    <source>
        <dbReference type="EMBL" id="CAI3985039.1"/>
    </source>
</evidence>
<dbReference type="EMBL" id="CAMXCT030000946">
    <property type="protein sequence ID" value="CAL4772351.1"/>
    <property type="molecule type" value="Genomic_DNA"/>
</dbReference>
<gene>
    <name evidence="1" type="ORF">C1SCF055_LOCUS12526</name>
</gene>
<dbReference type="Proteomes" id="UP001152797">
    <property type="component" value="Unassembled WGS sequence"/>
</dbReference>
<dbReference type="AlphaFoldDB" id="A0A9P1FPQ9"/>
<comment type="caution">
    <text evidence="1">The sequence shown here is derived from an EMBL/GenBank/DDBJ whole genome shotgun (WGS) entry which is preliminary data.</text>
</comment>
<dbReference type="EMBL" id="CAMXCT010000946">
    <property type="protein sequence ID" value="CAI3985039.1"/>
    <property type="molecule type" value="Genomic_DNA"/>
</dbReference>
<sequence>MPPVMTIPPMMQAFPGGLPMVQGLPMPAPRPVPDFASNLVSALQGHVPTVSQAPADGLQSQLLVHNSTL</sequence>
<accession>A0A9P1FPQ9</accession>
<protein>
    <submittedName>
        <fullName evidence="1">Uncharacterized protein</fullName>
    </submittedName>
</protein>
<dbReference type="EMBL" id="CAMXCT020000946">
    <property type="protein sequence ID" value="CAL1138414.1"/>
    <property type="molecule type" value="Genomic_DNA"/>
</dbReference>
<reference evidence="2 3" key="2">
    <citation type="submission" date="2024-05" db="EMBL/GenBank/DDBJ databases">
        <authorList>
            <person name="Chen Y."/>
            <person name="Shah S."/>
            <person name="Dougan E. K."/>
            <person name="Thang M."/>
            <person name="Chan C."/>
        </authorList>
    </citation>
    <scope>NUCLEOTIDE SEQUENCE [LARGE SCALE GENOMIC DNA]</scope>
</reference>
<keyword evidence="3" id="KW-1185">Reference proteome</keyword>
<reference evidence="1" key="1">
    <citation type="submission" date="2022-10" db="EMBL/GenBank/DDBJ databases">
        <authorList>
            <person name="Chen Y."/>
            <person name="Dougan E. K."/>
            <person name="Chan C."/>
            <person name="Rhodes N."/>
            <person name="Thang M."/>
        </authorList>
    </citation>
    <scope>NUCLEOTIDE SEQUENCE</scope>
</reference>
<evidence type="ECO:0000313" key="3">
    <source>
        <dbReference type="Proteomes" id="UP001152797"/>
    </source>
</evidence>
<name>A0A9P1FPQ9_9DINO</name>
<organism evidence="1">
    <name type="scientific">Cladocopium goreaui</name>
    <dbReference type="NCBI Taxonomy" id="2562237"/>
    <lineage>
        <taxon>Eukaryota</taxon>
        <taxon>Sar</taxon>
        <taxon>Alveolata</taxon>
        <taxon>Dinophyceae</taxon>
        <taxon>Suessiales</taxon>
        <taxon>Symbiodiniaceae</taxon>
        <taxon>Cladocopium</taxon>
    </lineage>
</organism>
<evidence type="ECO:0000313" key="2">
    <source>
        <dbReference type="EMBL" id="CAL4772351.1"/>
    </source>
</evidence>